<dbReference type="CDD" id="cd04475">
    <property type="entry name" value="RPA1_DBD_B"/>
    <property type="match status" value="1"/>
</dbReference>
<feature type="domain" description="Replication protein A 70 kDa DNA-binding subunit B/D first OB fold" evidence="16">
    <location>
        <begin position="509"/>
        <end position="613"/>
    </location>
</feature>
<dbReference type="PANTHER" id="PTHR47165">
    <property type="entry name" value="OS03G0429900 PROTEIN"/>
    <property type="match status" value="1"/>
</dbReference>
<reference evidence="20" key="2">
    <citation type="journal article" date="2023" name="Plants (Basel)">
        <title>Annotation of the Turnera subulata (Passifloraceae) Draft Genome Reveals the S-Locus Evolved after the Divergence of Turneroideae from Passifloroideae in a Stepwise Manner.</title>
        <authorList>
            <person name="Henning P.M."/>
            <person name="Roalson E.H."/>
            <person name="Mir W."/>
            <person name="McCubbin A.G."/>
            <person name="Shore J.S."/>
        </authorList>
    </citation>
    <scope>NUCLEOTIDE SEQUENCE</scope>
    <source>
        <strain evidence="20">F60SS</strain>
    </source>
</reference>
<evidence type="ECO:0000256" key="10">
    <source>
        <dbReference type="ARBA" id="ARBA00023204"/>
    </source>
</evidence>
<keyword evidence="21" id="KW-1185">Reference proteome</keyword>
<comment type="similarity">
    <text evidence="2 14">Belongs to the replication factor A protein 1 family.</text>
</comment>
<dbReference type="EMBL" id="JAKUCV010005273">
    <property type="protein sequence ID" value="KAJ4831837.1"/>
    <property type="molecule type" value="Genomic_DNA"/>
</dbReference>
<evidence type="ECO:0000256" key="2">
    <source>
        <dbReference type="ARBA" id="ARBA00005690"/>
    </source>
</evidence>
<comment type="subunit">
    <text evidence="13 14">Heterotrimer of RPA1, RPA2 and RPA3 (canonical replication protein A complex).</text>
</comment>
<dbReference type="InterPro" id="IPR013955">
    <property type="entry name" value="Rep_factor-A_C"/>
</dbReference>
<feature type="domain" description="Replication protein A OB" evidence="19">
    <location>
        <begin position="638"/>
        <end position="734"/>
    </location>
</feature>
<dbReference type="OrthoDB" id="1751331at2759"/>
<dbReference type="FunFam" id="2.40.50.140:FF:000090">
    <property type="entry name" value="Replication protein A subunit"/>
    <property type="match status" value="1"/>
</dbReference>
<keyword evidence="4 14" id="KW-0479">Metal-binding</keyword>
<evidence type="ECO:0000256" key="3">
    <source>
        <dbReference type="ARBA" id="ARBA00022705"/>
    </source>
</evidence>
<evidence type="ECO:0000259" key="19">
    <source>
        <dbReference type="Pfam" id="PF16900"/>
    </source>
</evidence>
<dbReference type="CDD" id="cd04476">
    <property type="entry name" value="RPA1_DBD_C"/>
    <property type="match status" value="1"/>
</dbReference>
<evidence type="ECO:0000256" key="11">
    <source>
        <dbReference type="ARBA" id="ARBA00023242"/>
    </source>
</evidence>
<dbReference type="GO" id="GO:0005634">
    <property type="term" value="C:nucleus"/>
    <property type="evidence" value="ECO:0007669"/>
    <property type="project" value="UniProtKB-SubCell"/>
</dbReference>
<keyword evidence="8 14" id="KW-0238">DNA-binding</keyword>
<dbReference type="GO" id="GO:0003677">
    <property type="term" value="F:DNA binding"/>
    <property type="evidence" value="ECO:0007669"/>
    <property type="project" value="UniProtKB-KW"/>
</dbReference>
<evidence type="ECO:0000256" key="13">
    <source>
        <dbReference type="ARBA" id="ARBA00065674"/>
    </source>
</evidence>
<keyword evidence="6 14" id="KW-0863">Zinc-finger</keyword>
<dbReference type="Pfam" id="PF08646">
    <property type="entry name" value="Rep_fac-A_C"/>
    <property type="match status" value="1"/>
</dbReference>
<evidence type="ECO:0000259" key="17">
    <source>
        <dbReference type="Pfam" id="PF04057"/>
    </source>
</evidence>
<evidence type="ECO:0000256" key="5">
    <source>
        <dbReference type="ARBA" id="ARBA00022763"/>
    </source>
</evidence>
<dbReference type="Pfam" id="PF04057">
    <property type="entry name" value="Rep-A_N"/>
    <property type="match status" value="1"/>
</dbReference>
<dbReference type="GO" id="GO:0006281">
    <property type="term" value="P:DNA repair"/>
    <property type="evidence" value="ECO:0007669"/>
    <property type="project" value="UniProtKB-KW"/>
</dbReference>
<evidence type="ECO:0000256" key="12">
    <source>
        <dbReference type="ARBA" id="ARBA00058063"/>
    </source>
</evidence>
<dbReference type="CDD" id="cd04474">
    <property type="entry name" value="RPA1_DBD_A"/>
    <property type="match status" value="1"/>
</dbReference>
<keyword evidence="7 14" id="KW-0862">Zinc</keyword>
<evidence type="ECO:0000256" key="7">
    <source>
        <dbReference type="ARBA" id="ARBA00022833"/>
    </source>
</evidence>
<dbReference type="Gene3D" id="2.40.50.140">
    <property type="entry name" value="Nucleic acid-binding proteins"/>
    <property type="match status" value="4"/>
</dbReference>
<feature type="compositionally biased region" description="Low complexity" evidence="15">
    <location>
        <begin position="289"/>
        <end position="301"/>
    </location>
</feature>
<feature type="compositionally biased region" description="Low complexity" evidence="15">
    <location>
        <begin position="52"/>
        <end position="64"/>
    </location>
</feature>
<proteinExistence type="inferred from homology"/>
<keyword evidence="10" id="KW-0234">DNA repair</keyword>
<feature type="region of interest" description="Disordered" evidence="15">
    <location>
        <begin position="204"/>
        <end position="250"/>
    </location>
</feature>
<evidence type="ECO:0000256" key="9">
    <source>
        <dbReference type="ARBA" id="ARBA00023172"/>
    </source>
</evidence>
<dbReference type="Pfam" id="PF16900">
    <property type="entry name" value="REPA_OB_2"/>
    <property type="match status" value="1"/>
</dbReference>
<evidence type="ECO:0000256" key="14">
    <source>
        <dbReference type="RuleBase" id="RU364130"/>
    </source>
</evidence>
<dbReference type="InterPro" id="IPR031657">
    <property type="entry name" value="REPA_OB_2"/>
</dbReference>
<reference evidence="20" key="1">
    <citation type="submission" date="2022-02" db="EMBL/GenBank/DDBJ databases">
        <authorList>
            <person name="Henning P.M."/>
            <person name="McCubbin A.G."/>
            <person name="Shore J.S."/>
        </authorList>
    </citation>
    <scope>NUCLEOTIDE SEQUENCE</scope>
    <source>
        <strain evidence="20">F60SS</strain>
        <tissue evidence="20">Leaves</tissue>
    </source>
</reference>
<feature type="compositionally biased region" description="Basic and acidic residues" evidence="15">
    <location>
        <begin position="221"/>
        <end position="240"/>
    </location>
</feature>
<keyword evidence="9" id="KW-0233">DNA recombination</keyword>
<dbReference type="GO" id="GO:0006260">
    <property type="term" value="P:DNA replication"/>
    <property type="evidence" value="ECO:0007669"/>
    <property type="project" value="UniProtKB-KW"/>
</dbReference>
<feature type="compositionally biased region" description="Polar residues" evidence="15">
    <location>
        <begin position="241"/>
        <end position="250"/>
    </location>
</feature>
<dbReference type="FunFam" id="2.40.50.140:FF:000064">
    <property type="entry name" value="Replication protein A subunit"/>
    <property type="match status" value="1"/>
</dbReference>
<dbReference type="InterPro" id="IPR047192">
    <property type="entry name" value="Euk_RPA1_DBD_C"/>
</dbReference>
<keyword evidence="5" id="KW-0227">DNA damage</keyword>
<name>A0A9Q0FI47_9ROSI</name>
<dbReference type="InterPro" id="IPR004591">
    <property type="entry name" value="Rfa1"/>
</dbReference>
<dbReference type="InterPro" id="IPR003871">
    <property type="entry name" value="RFA1B/D_OB_1st"/>
</dbReference>
<dbReference type="InterPro" id="IPR012340">
    <property type="entry name" value="NA-bd_OB-fold"/>
</dbReference>
<evidence type="ECO:0000256" key="6">
    <source>
        <dbReference type="ARBA" id="ARBA00022771"/>
    </source>
</evidence>
<keyword evidence="11 14" id="KW-0539">Nucleus</keyword>
<dbReference type="InterPro" id="IPR007199">
    <property type="entry name" value="Rep_factor-A_N"/>
</dbReference>
<dbReference type="GO" id="GO:0006310">
    <property type="term" value="P:DNA recombination"/>
    <property type="evidence" value="ECO:0007669"/>
    <property type="project" value="UniProtKB-KW"/>
</dbReference>
<feature type="domain" description="Replication factor-A protein 1 N-terminal" evidence="17">
    <location>
        <begin position="336"/>
        <end position="434"/>
    </location>
</feature>
<comment type="caution">
    <text evidence="20">The sequence shown here is derived from an EMBL/GenBank/DDBJ whole genome shotgun (WGS) entry which is preliminary data.</text>
</comment>
<evidence type="ECO:0000256" key="1">
    <source>
        <dbReference type="ARBA" id="ARBA00004123"/>
    </source>
</evidence>
<dbReference type="Proteomes" id="UP001141552">
    <property type="component" value="Unassembled WGS sequence"/>
</dbReference>
<evidence type="ECO:0000313" key="21">
    <source>
        <dbReference type="Proteomes" id="UP001141552"/>
    </source>
</evidence>
<evidence type="ECO:0000313" key="20">
    <source>
        <dbReference type="EMBL" id="KAJ4831837.1"/>
    </source>
</evidence>
<sequence>MVGTLENDTKETATVSSDSGQGGGNGQGRSTDPAKTSVDDDEHFVNAKELSRSCSSASSSGSDLLELDPEKFSISPAPDYYFQDDHEGDHNVTASPKPSVQEQQGSSHGHANNGSATESPPAQVMERTPTPDSSPAAKPYRIPSSVFARTSTGAEWSVASNDSLFSIHVGNMSFTRENMGWMGKSGELNSNGSPLIDYSSNKPPGTQIQQAETGKFGVSESKAEETMREVIKENEEERNKSPTTISPRSNSFARYSDASIKSFAFPILTGGDDKNASVSHHSAHKRRPSSQQQVPSPQQSQTNPNASEPPTPSQPQEANTPLKTSPTTGPEMAKSVSPDAISTLLCLPKPDSPTDLPEIIIQVTKLEPKGKSYGFDANDGKMKIKSIFSSRLSTEVISGNIQNLGLIRVLDYTVNEIPSKQEKYLIVTKCEVVSPALEVEIKDGVKEDGSGIVLIPKQEKEVRRETSPVTGIFLKPKQEMVTKSAAQIVHEQRGNMAPAARMAMTRRVHPLVSLNPYQGNWTIKVRVTSKGPMRTYKNARGEGCVFNVELTDEDGTQIQATMFNEAARKFYERFQLGKVYYISRGTLRVANKQFKTVQNDYEMTLNENSEVEEASNEATYIPETKFNFVPIDQLGPYVNSKELVDVIGVVQSVSPTMSIRRKSDNESIAKRDITIADETKKTVVVSLWNDLATDVGQELLNNVDKNPVVAIKALKVGEFQGISLSTVSRSIVQIDPDTAESKKLRSWYDSEGKETSLASVASGLSPSTKSGGRSMYSDRVQISHIISNPSLGAEKPAFFSIRAYVSFIKPDQTMWYRACKTCNKKVTDAVGGGYWCEGCQKNDEECSLRYIMVVKVSDASGEGWVSAFNQEGEKIIGCSAEELDKLKSQDDGSSFQQKVKEATWSPHLFRVSVAQNEYNNEKRQRITVRAVAPVDFAAESRFLLEEISKMRGTQ</sequence>
<dbReference type="AlphaFoldDB" id="A0A9Q0FI47"/>
<evidence type="ECO:0000259" key="18">
    <source>
        <dbReference type="Pfam" id="PF08646"/>
    </source>
</evidence>
<keyword evidence="3 14" id="KW-0235">DNA replication</keyword>
<accession>A0A9Q0FI47</accession>
<evidence type="ECO:0000259" key="16">
    <source>
        <dbReference type="Pfam" id="PF02721"/>
    </source>
</evidence>
<dbReference type="PANTHER" id="PTHR47165:SF4">
    <property type="entry name" value="OS03G0429900 PROTEIN"/>
    <property type="match status" value="1"/>
</dbReference>
<feature type="compositionally biased region" description="Polar residues" evidence="15">
    <location>
        <begin position="314"/>
        <end position="328"/>
    </location>
</feature>
<feature type="region of interest" description="Disordered" evidence="15">
    <location>
        <begin position="274"/>
        <end position="335"/>
    </location>
</feature>
<feature type="domain" description="Replication factor A C-terminal" evidence="18">
    <location>
        <begin position="798"/>
        <end position="943"/>
    </location>
</feature>
<protein>
    <recommendedName>
        <fullName evidence="14">Replication protein A subunit</fullName>
    </recommendedName>
</protein>
<evidence type="ECO:0000256" key="8">
    <source>
        <dbReference type="ARBA" id="ARBA00023125"/>
    </source>
</evidence>
<dbReference type="FunFam" id="2.40.50.140:FF:000041">
    <property type="entry name" value="Replication protein A subunit"/>
    <property type="match status" value="1"/>
</dbReference>
<dbReference type="NCBIfam" id="TIGR00617">
    <property type="entry name" value="rpa1"/>
    <property type="match status" value="1"/>
</dbReference>
<gene>
    <name evidence="20" type="primary">RPA1D</name>
    <name evidence="20" type="ORF">Tsubulata_017500</name>
</gene>
<feature type="compositionally biased region" description="Polar residues" evidence="15">
    <location>
        <begin position="92"/>
        <end position="120"/>
    </location>
</feature>
<dbReference type="Pfam" id="PF02721">
    <property type="entry name" value="DUF223"/>
    <property type="match status" value="1"/>
</dbReference>
<organism evidence="20 21">
    <name type="scientific">Turnera subulata</name>
    <dbReference type="NCBI Taxonomy" id="218843"/>
    <lineage>
        <taxon>Eukaryota</taxon>
        <taxon>Viridiplantae</taxon>
        <taxon>Streptophyta</taxon>
        <taxon>Embryophyta</taxon>
        <taxon>Tracheophyta</taxon>
        <taxon>Spermatophyta</taxon>
        <taxon>Magnoliopsida</taxon>
        <taxon>eudicotyledons</taxon>
        <taxon>Gunneridae</taxon>
        <taxon>Pentapetalae</taxon>
        <taxon>rosids</taxon>
        <taxon>fabids</taxon>
        <taxon>Malpighiales</taxon>
        <taxon>Passifloraceae</taxon>
        <taxon>Turnera</taxon>
    </lineage>
</organism>
<dbReference type="FunFam" id="2.40.50.140:FF:000257">
    <property type="entry name" value="Replication protein A subunit"/>
    <property type="match status" value="1"/>
</dbReference>
<dbReference type="GO" id="GO:0008270">
    <property type="term" value="F:zinc ion binding"/>
    <property type="evidence" value="ECO:0007669"/>
    <property type="project" value="UniProtKB-KW"/>
</dbReference>
<comment type="function">
    <text evidence="12 14">Component of the replication protein A complex (RPA) required for DNA recombination, repair and replication. The activity of RPA is mediated by single-stranded DNA binding and protein interactions. Probably involved in repair of double-strand DNA breaks (DSBs) induced by genotoxic stresses.</text>
</comment>
<dbReference type="SUPFAM" id="SSF50249">
    <property type="entry name" value="Nucleic acid-binding proteins"/>
    <property type="match status" value="3"/>
</dbReference>
<evidence type="ECO:0000256" key="15">
    <source>
        <dbReference type="SAM" id="MobiDB-lite"/>
    </source>
</evidence>
<feature type="region of interest" description="Disordered" evidence="15">
    <location>
        <begin position="1"/>
        <end position="140"/>
    </location>
</feature>
<evidence type="ECO:0000256" key="4">
    <source>
        <dbReference type="ARBA" id="ARBA00022723"/>
    </source>
</evidence>
<comment type="subcellular location">
    <subcellularLocation>
        <location evidence="1 14">Nucleus</location>
    </subcellularLocation>
</comment>